<dbReference type="RefSeq" id="WP_203930031.1">
    <property type="nucleotide sequence ID" value="NZ_BOPH01000073.1"/>
</dbReference>
<gene>
    <name evidence="2" type="ORF">Voc01_050380</name>
</gene>
<evidence type="ECO:0000313" key="2">
    <source>
        <dbReference type="EMBL" id="GIJ70121.1"/>
    </source>
</evidence>
<comment type="caution">
    <text evidence="2">The sequence shown here is derived from an EMBL/GenBank/DDBJ whole genome shotgun (WGS) entry which is preliminary data.</text>
</comment>
<dbReference type="InterPro" id="IPR029063">
    <property type="entry name" value="SAM-dependent_MTases_sf"/>
</dbReference>
<dbReference type="InterPro" id="IPR052356">
    <property type="entry name" value="Thiol_S-MT"/>
</dbReference>
<evidence type="ECO:0000259" key="1">
    <source>
        <dbReference type="Pfam" id="PF08241"/>
    </source>
</evidence>
<dbReference type="CDD" id="cd02440">
    <property type="entry name" value="AdoMet_MTases"/>
    <property type="match status" value="1"/>
</dbReference>
<keyword evidence="2" id="KW-0808">Transferase</keyword>
<name>A0A8J4ECW7_9ACTN</name>
<protein>
    <submittedName>
        <fullName evidence="2">Methyltransferase</fullName>
    </submittedName>
</protein>
<dbReference type="AlphaFoldDB" id="A0A8J4ECW7"/>
<evidence type="ECO:0000313" key="3">
    <source>
        <dbReference type="Proteomes" id="UP000635606"/>
    </source>
</evidence>
<accession>A0A8J4ECW7</accession>
<dbReference type="PANTHER" id="PTHR45036:SF1">
    <property type="entry name" value="METHYLTRANSFERASE LIKE 7A"/>
    <property type="match status" value="1"/>
</dbReference>
<dbReference type="GO" id="GO:0008757">
    <property type="term" value="F:S-adenosylmethionine-dependent methyltransferase activity"/>
    <property type="evidence" value="ECO:0007669"/>
    <property type="project" value="InterPro"/>
</dbReference>
<reference evidence="2" key="1">
    <citation type="submission" date="2021-01" db="EMBL/GenBank/DDBJ databases">
        <title>Whole genome shotgun sequence of Virgisporangium ochraceum NBRC 16418.</title>
        <authorList>
            <person name="Komaki H."/>
            <person name="Tamura T."/>
        </authorList>
    </citation>
    <scope>NUCLEOTIDE SEQUENCE</scope>
    <source>
        <strain evidence="2">NBRC 16418</strain>
    </source>
</reference>
<keyword evidence="3" id="KW-1185">Reference proteome</keyword>
<dbReference type="SUPFAM" id="SSF53335">
    <property type="entry name" value="S-adenosyl-L-methionine-dependent methyltransferases"/>
    <property type="match status" value="1"/>
</dbReference>
<organism evidence="2 3">
    <name type="scientific">Virgisporangium ochraceum</name>
    <dbReference type="NCBI Taxonomy" id="65505"/>
    <lineage>
        <taxon>Bacteria</taxon>
        <taxon>Bacillati</taxon>
        <taxon>Actinomycetota</taxon>
        <taxon>Actinomycetes</taxon>
        <taxon>Micromonosporales</taxon>
        <taxon>Micromonosporaceae</taxon>
        <taxon>Virgisporangium</taxon>
    </lineage>
</organism>
<dbReference type="InterPro" id="IPR013216">
    <property type="entry name" value="Methyltransf_11"/>
</dbReference>
<dbReference type="Gene3D" id="3.40.50.150">
    <property type="entry name" value="Vaccinia Virus protein VP39"/>
    <property type="match status" value="1"/>
</dbReference>
<proteinExistence type="predicted"/>
<keyword evidence="2" id="KW-0489">Methyltransferase</keyword>
<dbReference type="Pfam" id="PF08241">
    <property type="entry name" value="Methyltransf_11"/>
    <property type="match status" value="1"/>
</dbReference>
<feature type="domain" description="Methyltransferase type 11" evidence="1">
    <location>
        <begin position="41"/>
        <end position="135"/>
    </location>
</feature>
<dbReference type="EMBL" id="BOPH01000073">
    <property type="protein sequence ID" value="GIJ70121.1"/>
    <property type="molecule type" value="Genomic_DNA"/>
</dbReference>
<sequence length="205" mass="22737">MNNPVRGRLNAAILAAARGYDHFLSGQRKRTLFAALPDTVVEIGPGTGTNFRYYRPGTTVVAIEPNPHMHTRLRRAARRHGVTLELRAESAERTGLADASTDVVVSTLVLCTVPDQAATLAEIARVLRPGGRLVFLEHVRVDGWYGAVQKAVERPWRWLFEGCDVHRDTAEALHKAGFADLTVERYRVRSVLLPINPQIAGWAVR</sequence>
<dbReference type="Proteomes" id="UP000635606">
    <property type="component" value="Unassembled WGS sequence"/>
</dbReference>
<dbReference type="GO" id="GO:0032259">
    <property type="term" value="P:methylation"/>
    <property type="evidence" value="ECO:0007669"/>
    <property type="project" value="UniProtKB-KW"/>
</dbReference>
<dbReference type="PANTHER" id="PTHR45036">
    <property type="entry name" value="METHYLTRANSFERASE LIKE 7B"/>
    <property type="match status" value="1"/>
</dbReference>